<dbReference type="InterPro" id="IPR055634">
    <property type="entry name" value="DUF7210"/>
</dbReference>
<organism evidence="2 3">
    <name type="scientific">Marinobacter koreensis</name>
    <dbReference type="NCBI Taxonomy" id="335974"/>
    <lineage>
        <taxon>Bacteria</taxon>
        <taxon>Pseudomonadati</taxon>
        <taxon>Pseudomonadota</taxon>
        <taxon>Gammaproteobacteria</taxon>
        <taxon>Pseudomonadales</taxon>
        <taxon>Marinobacteraceae</taxon>
        <taxon>Marinobacter</taxon>
    </lineage>
</organism>
<dbReference type="EMBL" id="JBHSNL010000001">
    <property type="protein sequence ID" value="MFC5544231.1"/>
    <property type="molecule type" value="Genomic_DNA"/>
</dbReference>
<accession>A0ABW0RHU1</accession>
<dbReference type="Proteomes" id="UP001596055">
    <property type="component" value="Unassembled WGS sequence"/>
</dbReference>
<name>A0ABW0RHU1_9GAMM</name>
<sequence length="49" mass="5438">MTKAAEKTPEAVKAVLKKPHRHKGIEYPAGAEVTLNKGQAERLSRREVI</sequence>
<comment type="caution">
    <text evidence="2">The sequence shown here is derived from an EMBL/GenBank/DDBJ whole genome shotgun (WGS) entry which is preliminary data.</text>
</comment>
<reference evidence="3" key="1">
    <citation type="journal article" date="2019" name="Int. J. Syst. Evol. Microbiol.">
        <title>The Global Catalogue of Microorganisms (GCM) 10K type strain sequencing project: providing services to taxonomists for standard genome sequencing and annotation.</title>
        <authorList>
            <consortium name="The Broad Institute Genomics Platform"/>
            <consortium name="The Broad Institute Genome Sequencing Center for Infectious Disease"/>
            <person name="Wu L."/>
            <person name="Ma J."/>
        </authorList>
    </citation>
    <scope>NUCLEOTIDE SEQUENCE [LARGE SCALE GENOMIC DNA]</scope>
    <source>
        <strain evidence="3">CGMCC 4.1799</strain>
    </source>
</reference>
<feature type="domain" description="DUF7210" evidence="1">
    <location>
        <begin position="12"/>
        <end position="49"/>
    </location>
</feature>
<dbReference type="Pfam" id="PF23843">
    <property type="entry name" value="DUF7210"/>
    <property type="match status" value="1"/>
</dbReference>
<keyword evidence="3" id="KW-1185">Reference proteome</keyword>
<evidence type="ECO:0000313" key="3">
    <source>
        <dbReference type="Proteomes" id="UP001596055"/>
    </source>
</evidence>
<evidence type="ECO:0000313" key="2">
    <source>
        <dbReference type="EMBL" id="MFC5544231.1"/>
    </source>
</evidence>
<evidence type="ECO:0000259" key="1">
    <source>
        <dbReference type="Pfam" id="PF23843"/>
    </source>
</evidence>
<protein>
    <recommendedName>
        <fullName evidence="1">DUF7210 domain-containing protein</fullName>
    </recommendedName>
</protein>
<dbReference type="RefSeq" id="WP_158253178.1">
    <property type="nucleotide sequence ID" value="NZ_JAKZAJ010000001.1"/>
</dbReference>
<gene>
    <name evidence="2" type="ORF">ACFPQA_04165</name>
</gene>
<proteinExistence type="predicted"/>